<organism evidence="2 3">
    <name type="scientific">Bacillus lumedeiriae</name>
    <dbReference type="NCBI Taxonomy" id="3058829"/>
    <lineage>
        <taxon>Bacteria</taxon>
        <taxon>Bacillati</taxon>
        <taxon>Bacillota</taxon>
        <taxon>Bacilli</taxon>
        <taxon>Bacillales</taxon>
        <taxon>Bacillaceae</taxon>
        <taxon>Bacillus</taxon>
    </lineage>
</organism>
<feature type="region of interest" description="Disordered" evidence="1">
    <location>
        <begin position="63"/>
        <end position="98"/>
    </location>
</feature>
<comment type="caution">
    <text evidence="2">The sequence shown here is derived from an EMBL/GenBank/DDBJ whole genome shotgun (WGS) entry which is preliminary data.</text>
</comment>
<dbReference type="Gene3D" id="3.30.1490.480">
    <property type="entry name" value="Endolytic murein transglycosylase"/>
    <property type="match status" value="1"/>
</dbReference>
<proteinExistence type="predicted"/>
<name>A0ABW8I4K7_9BACI</name>
<gene>
    <name evidence="2" type="ORF">QYG89_01475</name>
</gene>
<dbReference type="EMBL" id="JAUIYO010000001">
    <property type="protein sequence ID" value="MFK2824366.1"/>
    <property type="molecule type" value="Genomic_DNA"/>
</dbReference>
<accession>A0ABW8I4K7</accession>
<evidence type="ECO:0000313" key="2">
    <source>
        <dbReference type="EMBL" id="MFK2824366.1"/>
    </source>
</evidence>
<reference evidence="2 3" key="1">
    <citation type="submission" date="2023-07" db="EMBL/GenBank/DDBJ databases">
        <title>Bacillus lucianemedeirus sp. nov, a new species isolated from an immunobiological production facility.</title>
        <authorList>
            <person name="Costa L.V."/>
            <person name="Miranda R.V.S.L."/>
            <person name="Brandao M.L.L."/>
            <person name="Reis C.M.F."/>
            <person name="Frazao A.M."/>
            <person name="Cruz F.V."/>
            <person name="Baio P.V.P."/>
            <person name="Veras J.F.C."/>
            <person name="Ramos J.N."/>
            <person name="Vieira V."/>
        </authorList>
    </citation>
    <scope>NUCLEOTIDE SEQUENCE [LARGE SCALE GENOMIC DNA]</scope>
    <source>
        <strain evidence="2 3">B190/17</strain>
    </source>
</reference>
<sequence>MNKQTMRAFAFGLLAASLALFLYNGWGTSTSLSDKTMIKKLEEKHYTVLSADEAEQQKLEKENLQQDLHRLTSQKNKTSGKETKKEATAKKGSYKLRIEPGMSSSEAGRLLEKAGIIQDSETFNTYLTENGYAAKLQIGEHTLHPSMTMKEIAVVLTTK</sequence>
<dbReference type="Proteomes" id="UP001619911">
    <property type="component" value="Unassembled WGS sequence"/>
</dbReference>
<dbReference type="RefSeq" id="WP_404313853.1">
    <property type="nucleotide sequence ID" value="NZ_JAUIYO010000001.1"/>
</dbReference>
<protein>
    <recommendedName>
        <fullName evidence="4">Endolytic transglycosylase MltG</fullName>
    </recommendedName>
</protein>
<keyword evidence="3" id="KW-1185">Reference proteome</keyword>
<evidence type="ECO:0000256" key="1">
    <source>
        <dbReference type="SAM" id="MobiDB-lite"/>
    </source>
</evidence>
<evidence type="ECO:0000313" key="3">
    <source>
        <dbReference type="Proteomes" id="UP001619911"/>
    </source>
</evidence>
<feature type="compositionally biased region" description="Basic and acidic residues" evidence="1">
    <location>
        <begin position="79"/>
        <end position="89"/>
    </location>
</feature>
<evidence type="ECO:0008006" key="4">
    <source>
        <dbReference type="Google" id="ProtNLM"/>
    </source>
</evidence>